<dbReference type="HOGENOM" id="CLU_087560_1_1_6"/>
<dbReference type="InterPro" id="IPR029046">
    <property type="entry name" value="LolA/LolB/LppX"/>
</dbReference>
<dbReference type="KEGG" id="seo:STM14_1085"/>
<evidence type="ECO:0000256" key="4">
    <source>
        <dbReference type="ARBA" id="ARBA00014035"/>
    </source>
</evidence>
<evidence type="ECO:0000256" key="8">
    <source>
        <dbReference type="ARBA" id="ARBA00022927"/>
    </source>
</evidence>
<dbReference type="GO" id="GO:0042953">
    <property type="term" value="P:lipoprotein transport"/>
    <property type="evidence" value="ECO:0007669"/>
    <property type="project" value="InterPro"/>
</dbReference>
<evidence type="ECO:0000256" key="6">
    <source>
        <dbReference type="ARBA" id="ARBA00022729"/>
    </source>
</evidence>
<evidence type="ECO:0000313" key="12">
    <source>
        <dbReference type="EMBL" id="ACY87579.1"/>
    </source>
</evidence>
<evidence type="ECO:0000256" key="5">
    <source>
        <dbReference type="ARBA" id="ARBA00022448"/>
    </source>
</evidence>
<evidence type="ECO:0000256" key="3">
    <source>
        <dbReference type="ARBA" id="ARBA00011245"/>
    </source>
</evidence>
<dbReference type="Pfam" id="PF03548">
    <property type="entry name" value="LolA"/>
    <property type="match status" value="1"/>
</dbReference>
<evidence type="ECO:0000256" key="2">
    <source>
        <dbReference type="ARBA" id="ARBA00007615"/>
    </source>
</evidence>
<comment type="subcellular location">
    <subcellularLocation>
        <location evidence="1 10">Periplasm</location>
    </subcellularLocation>
</comment>
<dbReference type="InterPro" id="IPR018323">
    <property type="entry name" value="OM_lipoprot_carrier_LolA_Pbac"/>
</dbReference>
<evidence type="ECO:0000313" key="13">
    <source>
        <dbReference type="Proteomes" id="UP000002695"/>
    </source>
</evidence>
<keyword evidence="5 10" id="KW-0813">Transport</keyword>
<dbReference type="GO" id="GO:0044874">
    <property type="term" value="P:lipoprotein localization to outer membrane"/>
    <property type="evidence" value="ECO:0007669"/>
    <property type="project" value="UniProtKB-UniRule"/>
</dbReference>
<evidence type="ECO:0000256" key="7">
    <source>
        <dbReference type="ARBA" id="ARBA00022764"/>
    </source>
</evidence>
<dbReference type="HAMAP" id="MF_00240">
    <property type="entry name" value="LolA"/>
    <property type="match status" value="1"/>
</dbReference>
<dbReference type="SUPFAM" id="SSF89392">
    <property type="entry name" value="Prokaryotic lipoproteins and lipoprotein localization factors"/>
    <property type="match status" value="1"/>
</dbReference>
<feature type="signal peptide" evidence="10">
    <location>
        <begin position="1"/>
        <end position="22"/>
    </location>
</feature>
<dbReference type="PATRIC" id="fig|588858.6.peg.1091"/>
<keyword evidence="13" id="KW-1185">Reference proteome</keyword>
<comment type="similarity">
    <text evidence="2 10">Belongs to the LolA family.</text>
</comment>
<accession>A0A0F6AZA5</accession>
<comment type="subunit">
    <text evidence="3 10">Monomer.</text>
</comment>
<evidence type="ECO:0000256" key="11">
    <source>
        <dbReference type="SAM" id="MobiDB-lite"/>
    </source>
</evidence>
<dbReference type="BioCyc" id="SENT588858:STM14_RS05255-MONOMER"/>
<dbReference type="InterPro" id="IPR004564">
    <property type="entry name" value="OM_lipoprot_carrier_LolA-like"/>
</dbReference>
<dbReference type="PANTHER" id="PTHR35869:SF1">
    <property type="entry name" value="OUTER-MEMBRANE LIPOPROTEIN CARRIER PROTEIN"/>
    <property type="match status" value="1"/>
</dbReference>
<reference evidence="12 13" key="1">
    <citation type="journal article" date="2010" name="J. Bacteriol.">
        <title>Short-term signatures of evolutionary change in the Salmonella enterica serovar typhimurium 14028 genome.</title>
        <authorList>
            <person name="Jarvik T."/>
            <person name="Smillie C."/>
            <person name="Groisman E.A."/>
            <person name="Ochman H."/>
        </authorList>
    </citation>
    <scope>NUCLEOTIDE SEQUENCE [LARGE SCALE GENOMIC DNA]</scope>
    <source>
        <strain evidence="13">14028s / SGSC 2262</strain>
    </source>
</reference>
<organism evidence="12 13">
    <name type="scientific">Salmonella typhimurium (strain 14028s / SGSC 2262)</name>
    <dbReference type="NCBI Taxonomy" id="588858"/>
    <lineage>
        <taxon>Bacteria</taxon>
        <taxon>Pseudomonadati</taxon>
        <taxon>Pseudomonadota</taxon>
        <taxon>Gammaproteobacteria</taxon>
        <taxon>Enterobacterales</taxon>
        <taxon>Enterobacteriaceae</taxon>
        <taxon>Salmonella</taxon>
    </lineage>
</organism>
<gene>
    <name evidence="10 12" type="primary">lolA</name>
    <name evidence="12" type="ordered locus">STM14_1085</name>
</gene>
<evidence type="ECO:0000256" key="9">
    <source>
        <dbReference type="ARBA" id="ARBA00023186"/>
    </source>
</evidence>
<keyword evidence="12" id="KW-0449">Lipoprotein</keyword>
<keyword evidence="8 10" id="KW-0653">Protein transport</keyword>
<comment type="function">
    <text evidence="10">Participates in the translocation of lipoproteins from the inner membrane to the outer membrane. Only forms a complex with a lipoprotein if the residue after the N-terminal Cys is not an aspartate (The Asp acts as a targeting signal to indicate that the lipoprotein should stay in the inner membrane).</text>
</comment>
<dbReference type="NCBIfam" id="TIGR00547">
    <property type="entry name" value="lolA"/>
    <property type="match status" value="1"/>
</dbReference>
<keyword evidence="7 10" id="KW-0574">Periplasm</keyword>
<evidence type="ECO:0000256" key="10">
    <source>
        <dbReference type="HAMAP-Rule" id="MF_00240"/>
    </source>
</evidence>
<evidence type="ECO:0000256" key="1">
    <source>
        <dbReference type="ARBA" id="ARBA00004418"/>
    </source>
</evidence>
<keyword evidence="9 10" id="KW-0143">Chaperone</keyword>
<name>A0A0F6AZA5_SALT1</name>
<dbReference type="GO" id="GO:0030288">
    <property type="term" value="C:outer membrane-bounded periplasmic space"/>
    <property type="evidence" value="ECO:0007669"/>
    <property type="project" value="TreeGrafter"/>
</dbReference>
<protein>
    <recommendedName>
        <fullName evidence="4 10">Outer-membrane lipoprotein carrier protein</fullName>
    </recommendedName>
</protein>
<dbReference type="Proteomes" id="UP000002695">
    <property type="component" value="Chromosome"/>
</dbReference>
<dbReference type="PANTHER" id="PTHR35869">
    <property type="entry name" value="OUTER-MEMBRANE LIPOPROTEIN CARRIER PROTEIN"/>
    <property type="match status" value="1"/>
</dbReference>
<feature type="region of interest" description="Disordered" evidence="11">
    <location>
        <begin position="179"/>
        <end position="204"/>
    </location>
</feature>
<sequence precursor="true">MMKKMAIACALLSSVVASSVWADAASSLKSRLDKVSSFHATFTQKVTDGSGAAVQEGQGDLWVKRPNLFNWHMTQPDESILVSDGKTLWFYNPFVEQATATWLKDATGNTPFMLIARNQASDWQQYNIKQDGDNFVLTPKASNGNLKQFTINVGRDGTIHQFSAVEQDDQRSAYQLKSQQNGAVDPSKFTFTPPQGVTIDDQRK</sequence>
<keyword evidence="6 10" id="KW-0732">Signal</keyword>
<dbReference type="EMBL" id="CP001363">
    <property type="protein sequence ID" value="ACY87579.1"/>
    <property type="molecule type" value="Genomic_DNA"/>
</dbReference>
<dbReference type="AlphaFoldDB" id="A0A0F6AZA5"/>
<dbReference type="CDD" id="cd16325">
    <property type="entry name" value="LolA"/>
    <property type="match status" value="1"/>
</dbReference>
<dbReference type="Gene3D" id="2.50.20.10">
    <property type="entry name" value="Lipoprotein localisation LolA/LolB/LppX"/>
    <property type="match status" value="1"/>
</dbReference>
<proteinExistence type="inferred from homology"/>
<dbReference type="FunFam" id="2.50.20.10:FF:000001">
    <property type="entry name" value="Outer-membrane lipoprotein carrier protein"/>
    <property type="match status" value="1"/>
</dbReference>
<feature type="chain" id="PRO_5008987734" description="Outer-membrane lipoprotein carrier protein" evidence="10">
    <location>
        <begin position="23"/>
        <end position="204"/>
    </location>
</feature>